<evidence type="ECO:0000256" key="2">
    <source>
        <dbReference type="ARBA" id="ARBA00008222"/>
    </source>
</evidence>
<dbReference type="CDD" id="cd23766">
    <property type="entry name" value="IQCG"/>
    <property type="match status" value="1"/>
</dbReference>
<evidence type="ECO:0000313" key="12">
    <source>
        <dbReference type="EMBL" id="CAG9857727.1"/>
    </source>
</evidence>
<dbReference type="InterPro" id="IPR042618">
    <property type="entry name" value="IQCG"/>
</dbReference>
<comment type="similarity">
    <text evidence="2">Belongs to the DRC9 family.</text>
</comment>
<keyword evidence="7" id="KW-0206">Cytoskeleton</keyword>
<keyword evidence="6" id="KW-0969">Cilium</keyword>
<sequence>MPNEMIEFFLALNSGPDIMSTFTKNAIENILYECWNQLTIIRHVNTFNFGEFDNDTVQYQTIEERITKSENYEDMKIPAIGINQDKLATDITNLINVCKKTSHEIAQSGTYKILKDSIKHLRRMKRDVDELYKQKDDNVKLIKTLKSQIEEERNASLKLIEEIDDDIQQIRFEVEDITVYGKTERKFLFHYEETRRRQNLLKCKIAENRSLDVIEKNKEKIELEQKCHKLFLDYIMEDQEDLLKATDYWMNTYETEVERKENELMKMKGELDCTQDELDKATQMYDRRQAEIDRWEDYKRIKREKEERIKLEIWAITRIQAWWRGTMVRKDIPPGGKPETTKSIKSRKSKASAKGKKGKKGKKKG</sequence>
<dbReference type="GO" id="GO:0031514">
    <property type="term" value="C:motile cilium"/>
    <property type="evidence" value="ECO:0007669"/>
    <property type="project" value="TreeGrafter"/>
</dbReference>
<dbReference type="PANTHER" id="PTHR14871:SF1">
    <property type="entry name" value="DYNEIN REGULATORY COMPLEX PROTEIN 9"/>
    <property type="match status" value="1"/>
</dbReference>
<keyword evidence="13" id="KW-1185">Reference proteome</keyword>
<dbReference type="Proteomes" id="UP001153712">
    <property type="component" value="Chromosome 14"/>
</dbReference>
<dbReference type="OrthoDB" id="10254713at2759"/>
<feature type="compositionally biased region" description="Basic residues" evidence="11">
    <location>
        <begin position="344"/>
        <end position="365"/>
    </location>
</feature>
<evidence type="ECO:0000256" key="1">
    <source>
        <dbReference type="ARBA" id="ARBA00004611"/>
    </source>
</evidence>
<keyword evidence="5" id="KW-0282">Flagellum</keyword>
<evidence type="ECO:0000256" key="10">
    <source>
        <dbReference type="SAM" id="Coils"/>
    </source>
</evidence>
<dbReference type="PROSITE" id="PS50096">
    <property type="entry name" value="IQ"/>
    <property type="match status" value="1"/>
</dbReference>
<reference evidence="12" key="1">
    <citation type="submission" date="2022-01" db="EMBL/GenBank/DDBJ databases">
        <authorList>
            <person name="King R."/>
        </authorList>
    </citation>
    <scope>NUCLEOTIDE SEQUENCE</scope>
</reference>
<evidence type="ECO:0000313" key="13">
    <source>
        <dbReference type="Proteomes" id="UP001153712"/>
    </source>
</evidence>
<dbReference type="PANTHER" id="PTHR14871">
    <property type="entry name" value="DYNEIN REGULATORY COMPLEX PROTEIN 9"/>
    <property type="match status" value="1"/>
</dbReference>
<feature type="region of interest" description="Disordered" evidence="11">
    <location>
        <begin position="329"/>
        <end position="365"/>
    </location>
</feature>
<organism evidence="12 13">
    <name type="scientific">Phyllotreta striolata</name>
    <name type="common">Striped flea beetle</name>
    <name type="synonym">Crioceris striolata</name>
    <dbReference type="NCBI Taxonomy" id="444603"/>
    <lineage>
        <taxon>Eukaryota</taxon>
        <taxon>Metazoa</taxon>
        <taxon>Ecdysozoa</taxon>
        <taxon>Arthropoda</taxon>
        <taxon>Hexapoda</taxon>
        <taxon>Insecta</taxon>
        <taxon>Pterygota</taxon>
        <taxon>Neoptera</taxon>
        <taxon>Endopterygota</taxon>
        <taxon>Coleoptera</taxon>
        <taxon>Polyphaga</taxon>
        <taxon>Cucujiformia</taxon>
        <taxon>Chrysomeloidea</taxon>
        <taxon>Chrysomelidae</taxon>
        <taxon>Galerucinae</taxon>
        <taxon>Alticini</taxon>
        <taxon>Phyllotreta</taxon>
    </lineage>
</organism>
<keyword evidence="8" id="KW-0966">Cell projection</keyword>
<evidence type="ECO:0000256" key="3">
    <source>
        <dbReference type="ARBA" id="ARBA00013738"/>
    </source>
</evidence>
<gene>
    <name evidence="12" type="ORF">PHYEVI_LOCUS4127</name>
</gene>
<protein>
    <recommendedName>
        <fullName evidence="3">Dynein regulatory complex protein 9</fullName>
    </recommendedName>
    <alternativeName>
        <fullName evidence="9">IQ domain-containing protein G</fullName>
    </alternativeName>
</protein>
<feature type="coiled-coil region" evidence="10">
    <location>
        <begin position="250"/>
        <end position="291"/>
    </location>
</feature>
<dbReference type="Pfam" id="PF00612">
    <property type="entry name" value="IQ"/>
    <property type="match status" value="1"/>
</dbReference>
<evidence type="ECO:0000256" key="9">
    <source>
        <dbReference type="ARBA" id="ARBA00032183"/>
    </source>
</evidence>
<accession>A0A9N9TGM5</accession>
<evidence type="ECO:0000256" key="6">
    <source>
        <dbReference type="ARBA" id="ARBA00023069"/>
    </source>
</evidence>
<keyword evidence="10" id="KW-0175">Coiled coil</keyword>
<evidence type="ECO:0000256" key="11">
    <source>
        <dbReference type="SAM" id="MobiDB-lite"/>
    </source>
</evidence>
<name>A0A9N9TGM5_PHYSR</name>
<dbReference type="AlphaFoldDB" id="A0A9N9TGM5"/>
<comment type="subcellular location">
    <subcellularLocation>
        <location evidence="1">Cytoplasm</location>
        <location evidence="1">Cytoskeleton</location>
        <location evidence="1">Flagellum axoneme</location>
    </subcellularLocation>
</comment>
<dbReference type="GO" id="GO:0044782">
    <property type="term" value="P:cilium organization"/>
    <property type="evidence" value="ECO:0007669"/>
    <property type="project" value="TreeGrafter"/>
</dbReference>
<evidence type="ECO:0000256" key="8">
    <source>
        <dbReference type="ARBA" id="ARBA00023273"/>
    </source>
</evidence>
<evidence type="ECO:0000256" key="7">
    <source>
        <dbReference type="ARBA" id="ARBA00023212"/>
    </source>
</evidence>
<proteinExistence type="inferred from homology"/>
<dbReference type="GO" id="GO:0005737">
    <property type="term" value="C:cytoplasm"/>
    <property type="evidence" value="ECO:0007669"/>
    <property type="project" value="TreeGrafter"/>
</dbReference>
<dbReference type="InterPro" id="IPR000048">
    <property type="entry name" value="IQ_motif_EF-hand-BS"/>
</dbReference>
<dbReference type="EMBL" id="OU900107">
    <property type="protein sequence ID" value="CAG9857727.1"/>
    <property type="molecule type" value="Genomic_DNA"/>
</dbReference>
<evidence type="ECO:0000256" key="4">
    <source>
        <dbReference type="ARBA" id="ARBA00022490"/>
    </source>
</evidence>
<keyword evidence="4" id="KW-0963">Cytoplasm</keyword>
<evidence type="ECO:0000256" key="5">
    <source>
        <dbReference type="ARBA" id="ARBA00022846"/>
    </source>
</evidence>